<organism evidence="1">
    <name type="scientific">Anguilla anguilla</name>
    <name type="common">European freshwater eel</name>
    <name type="synonym">Muraena anguilla</name>
    <dbReference type="NCBI Taxonomy" id="7936"/>
    <lineage>
        <taxon>Eukaryota</taxon>
        <taxon>Metazoa</taxon>
        <taxon>Chordata</taxon>
        <taxon>Craniata</taxon>
        <taxon>Vertebrata</taxon>
        <taxon>Euteleostomi</taxon>
        <taxon>Actinopterygii</taxon>
        <taxon>Neopterygii</taxon>
        <taxon>Teleostei</taxon>
        <taxon>Anguilliformes</taxon>
        <taxon>Anguillidae</taxon>
        <taxon>Anguilla</taxon>
    </lineage>
</organism>
<sequence length="45" mass="5148">MIRIMYCTLFFVHLKAFCVLGLLQFCFISCLVAKVVVEFGTGTVW</sequence>
<evidence type="ECO:0000313" key="1">
    <source>
        <dbReference type="EMBL" id="JAH86415.1"/>
    </source>
</evidence>
<protein>
    <submittedName>
        <fullName evidence="1">Uncharacterized protein</fullName>
    </submittedName>
</protein>
<reference evidence="1" key="2">
    <citation type="journal article" date="2015" name="Fish Shellfish Immunol.">
        <title>Early steps in the European eel (Anguilla anguilla)-Vibrio vulnificus interaction in the gills: Role of the RtxA13 toxin.</title>
        <authorList>
            <person name="Callol A."/>
            <person name="Pajuelo D."/>
            <person name="Ebbesson L."/>
            <person name="Teles M."/>
            <person name="MacKenzie S."/>
            <person name="Amaro C."/>
        </authorList>
    </citation>
    <scope>NUCLEOTIDE SEQUENCE</scope>
</reference>
<reference evidence="1" key="1">
    <citation type="submission" date="2014-11" db="EMBL/GenBank/DDBJ databases">
        <authorList>
            <person name="Amaro Gonzalez C."/>
        </authorList>
    </citation>
    <scope>NUCLEOTIDE SEQUENCE</scope>
</reference>
<dbReference type="AlphaFoldDB" id="A0A0E9WA21"/>
<dbReference type="EMBL" id="GBXM01022162">
    <property type="protein sequence ID" value="JAH86415.1"/>
    <property type="molecule type" value="Transcribed_RNA"/>
</dbReference>
<name>A0A0E9WA21_ANGAN</name>
<proteinExistence type="predicted"/>
<accession>A0A0E9WA21</accession>